<dbReference type="Pfam" id="PF00001">
    <property type="entry name" value="7tm_1"/>
    <property type="match status" value="1"/>
</dbReference>
<keyword evidence="5 8" id="KW-0472">Membrane</keyword>
<dbReference type="CDD" id="cd00637">
    <property type="entry name" value="7tm_classA_rhodopsin-like"/>
    <property type="match status" value="1"/>
</dbReference>
<keyword evidence="3 8" id="KW-1133">Transmembrane helix</keyword>
<protein>
    <recommendedName>
        <fullName evidence="10">G-protein coupled receptors family 1 profile domain-containing protein</fullName>
    </recommendedName>
</protein>
<dbReference type="GO" id="GO:0005886">
    <property type="term" value="C:plasma membrane"/>
    <property type="evidence" value="ECO:0007669"/>
    <property type="project" value="TreeGrafter"/>
</dbReference>
<proteinExistence type="predicted"/>
<dbReference type="PROSITE" id="PS50262">
    <property type="entry name" value="G_PROTEIN_RECEP_F1_2"/>
    <property type="match status" value="1"/>
</dbReference>
<evidence type="ECO:0000256" key="5">
    <source>
        <dbReference type="ARBA" id="ARBA00023136"/>
    </source>
</evidence>
<evidence type="ECO:0000256" key="6">
    <source>
        <dbReference type="ARBA" id="ARBA00023170"/>
    </source>
</evidence>
<feature type="chain" id="PRO_5036802508" description="G-protein coupled receptors family 1 profile domain-containing protein" evidence="9">
    <location>
        <begin position="22"/>
        <end position="400"/>
    </location>
</feature>
<evidence type="ECO:0000256" key="7">
    <source>
        <dbReference type="ARBA" id="ARBA00023224"/>
    </source>
</evidence>
<keyword evidence="9" id="KW-0732">Signal</keyword>
<feature type="transmembrane region" description="Helical" evidence="8">
    <location>
        <begin position="262"/>
        <end position="283"/>
    </location>
</feature>
<dbReference type="Proteomes" id="UP000887568">
    <property type="component" value="Unplaced"/>
</dbReference>
<dbReference type="OMA" id="CIVWPEY"/>
<evidence type="ECO:0000259" key="10">
    <source>
        <dbReference type="PROSITE" id="PS50262"/>
    </source>
</evidence>
<comment type="subcellular location">
    <subcellularLocation>
        <location evidence="1">Membrane</location>
        <topology evidence="1">Multi-pass membrane protein</topology>
    </subcellularLocation>
</comment>
<dbReference type="RefSeq" id="XP_038057703.1">
    <property type="nucleotide sequence ID" value="XM_038201775.1"/>
</dbReference>
<keyword evidence="4" id="KW-0297">G-protein coupled receptor</keyword>
<evidence type="ECO:0000256" key="8">
    <source>
        <dbReference type="SAM" id="Phobius"/>
    </source>
</evidence>
<organism evidence="11 12">
    <name type="scientific">Patiria miniata</name>
    <name type="common">Bat star</name>
    <name type="synonym">Asterina miniata</name>
    <dbReference type="NCBI Taxonomy" id="46514"/>
    <lineage>
        <taxon>Eukaryota</taxon>
        <taxon>Metazoa</taxon>
        <taxon>Echinodermata</taxon>
        <taxon>Eleutherozoa</taxon>
        <taxon>Asterozoa</taxon>
        <taxon>Asteroidea</taxon>
        <taxon>Valvatacea</taxon>
        <taxon>Valvatida</taxon>
        <taxon>Asterinidae</taxon>
        <taxon>Patiria</taxon>
    </lineage>
</organism>
<dbReference type="PANTHER" id="PTHR24243:SF208">
    <property type="entry name" value="PYROKININ-1 RECEPTOR"/>
    <property type="match status" value="1"/>
</dbReference>
<feature type="transmembrane region" description="Helical" evidence="8">
    <location>
        <begin position="194"/>
        <end position="215"/>
    </location>
</feature>
<evidence type="ECO:0000256" key="4">
    <source>
        <dbReference type="ARBA" id="ARBA00023040"/>
    </source>
</evidence>
<feature type="transmembrane region" description="Helical" evidence="8">
    <location>
        <begin position="69"/>
        <end position="93"/>
    </location>
</feature>
<feature type="domain" description="G-protein coupled receptors family 1 profile" evidence="10">
    <location>
        <begin position="85"/>
        <end position="374"/>
    </location>
</feature>
<name>A0A914A1G7_PATMI</name>
<dbReference type="EnsemblMetazoa" id="XM_038201775.1">
    <property type="protein sequence ID" value="XP_038057703.1"/>
    <property type="gene ID" value="LOC119729209"/>
</dbReference>
<evidence type="ECO:0000256" key="3">
    <source>
        <dbReference type="ARBA" id="ARBA00022989"/>
    </source>
</evidence>
<feature type="transmembrane region" description="Helical" evidence="8">
    <location>
        <begin position="105"/>
        <end position="127"/>
    </location>
</feature>
<evidence type="ECO:0000256" key="9">
    <source>
        <dbReference type="SAM" id="SignalP"/>
    </source>
</evidence>
<sequence>MQSPSWIILITQMMFLGPNTANAVFQNYFANRSDGRMETPMCDDGNTLNFSAGEDGQPNALIYNTFDRVVIVCVLPVIVALGLFTNVSFLFVVARVPRMRTVTNLYLVQLAASDLLFLVLTEIQKLVYYSASPLTMDMSVAGYAGSVALYFVVQLVHTETMILVSVVALEKYFAIFKPLHFRAHWSQGNRSRAIKMSIGTWVLSAVVVITVGPWVSDFRLTCIVWPEYSEFDGIPDRMYTLKVISEVVTTYELVTVHQRDSLWYTITFVIIASANSVLFVRIVRALNMRVMPIGPQNAVLEARITRTRNQVAWMLVVNGVIFFVLMAPRKFYDLARTISMNTGHDLLGYRPRSYILNAFSILTYLNSAVNPMVYSVVSLRYRRAFRRAFTFQQRKTTFLN</sequence>
<keyword evidence="12" id="KW-1185">Reference proteome</keyword>
<dbReference type="PRINTS" id="PR00237">
    <property type="entry name" value="GPCRRHODOPSN"/>
</dbReference>
<dbReference type="AlphaFoldDB" id="A0A914A1G7"/>
<dbReference type="SUPFAM" id="SSF81321">
    <property type="entry name" value="Family A G protein-coupled receptor-like"/>
    <property type="match status" value="1"/>
</dbReference>
<keyword evidence="6" id="KW-0675">Receptor</keyword>
<dbReference type="Gene3D" id="1.20.1070.10">
    <property type="entry name" value="Rhodopsin 7-helix transmembrane proteins"/>
    <property type="match status" value="1"/>
</dbReference>
<keyword evidence="2 8" id="KW-0812">Transmembrane</keyword>
<keyword evidence="7" id="KW-0807">Transducer</keyword>
<evidence type="ECO:0000256" key="2">
    <source>
        <dbReference type="ARBA" id="ARBA00022692"/>
    </source>
</evidence>
<feature type="transmembrane region" description="Helical" evidence="8">
    <location>
        <begin position="311"/>
        <end position="328"/>
    </location>
</feature>
<feature type="transmembrane region" description="Helical" evidence="8">
    <location>
        <begin position="147"/>
        <end position="173"/>
    </location>
</feature>
<dbReference type="InterPro" id="IPR000276">
    <property type="entry name" value="GPCR_Rhodpsn"/>
</dbReference>
<reference evidence="11" key="1">
    <citation type="submission" date="2022-11" db="UniProtKB">
        <authorList>
            <consortium name="EnsemblMetazoa"/>
        </authorList>
    </citation>
    <scope>IDENTIFICATION</scope>
</reference>
<feature type="signal peptide" evidence="9">
    <location>
        <begin position="1"/>
        <end position="21"/>
    </location>
</feature>
<feature type="transmembrane region" description="Helical" evidence="8">
    <location>
        <begin position="354"/>
        <end position="377"/>
    </location>
</feature>
<dbReference type="GO" id="GO:0004930">
    <property type="term" value="F:G protein-coupled receptor activity"/>
    <property type="evidence" value="ECO:0007669"/>
    <property type="project" value="UniProtKB-KW"/>
</dbReference>
<dbReference type="OrthoDB" id="5952950at2759"/>
<evidence type="ECO:0000256" key="1">
    <source>
        <dbReference type="ARBA" id="ARBA00004141"/>
    </source>
</evidence>
<dbReference type="InterPro" id="IPR017452">
    <property type="entry name" value="GPCR_Rhodpsn_7TM"/>
</dbReference>
<evidence type="ECO:0000313" key="11">
    <source>
        <dbReference type="EnsemblMetazoa" id="XP_038057703.1"/>
    </source>
</evidence>
<accession>A0A914A1G7</accession>
<dbReference type="PANTHER" id="PTHR24243">
    <property type="entry name" value="G-PROTEIN COUPLED RECEPTOR"/>
    <property type="match status" value="1"/>
</dbReference>
<dbReference type="GeneID" id="119729209"/>
<evidence type="ECO:0000313" key="12">
    <source>
        <dbReference type="Proteomes" id="UP000887568"/>
    </source>
</evidence>